<dbReference type="AlphaFoldDB" id="A0A8K0KD53"/>
<evidence type="ECO:0000256" key="3">
    <source>
        <dbReference type="ARBA" id="ARBA00022729"/>
    </source>
</evidence>
<evidence type="ECO:0000256" key="2">
    <source>
        <dbReference type="ARBA" id="ARBA00022525"/>
    </source>
</evidence>
<sequence>NAKRCNAVKHCIHSVWEYQILPKDNGDTCNICKDMVSRARAQLTITKTQEELKQVFEDSCKLIAEKIDIEECFKFVDDLTTELVETLASQMNPQVVCSVVGLCISVLNDENDELPAEYKRPMSSLLPAISRKGELNQLGLRTDEHMTGGWKEEGFGRKDTHLPRVHVDTDSPASKNIPDATYMEELNNPILSHIIKKRSDDIVMDLFNCTICLSFVPLINGLWKENFTVEEIKGQFHSACNLAQTLQKACNEFVDLYTDTVISLLAKTTDPQDVCSALPVCGYTSQHKGGFMPVIDRMWKENYTAEIIKHAVHVGCNAAPKSQEECNVLVDHIDSVVLLLAKNMDPIDVCSAISVCSSDNDQQPNGESKKNPEGHVSKNRSIKNDVNTITFILCLSLV</sequence>
<dbReference type="InterPro" id="IPR008138">
    <property type="entry name" value="SapB_2"/>
</dbReference>
<dbReference type="SMART" id="SM00741">
    <property type="entry name" value="SapB"/>
    <property type="match status" value="3"/>
</dbReference>
<dbReference type="Proteomes" id="UP000792457">
    <property type="component" value="Unassembled WGS sequence"/>
</dbReference>
<dbReference type="PANTHER" id="PTHR11480">
    <property type="entry name" value="SAPOSIN-RELATED"/>
    <property type="match status" value="1"/>
</dbReference>
<dbReference type="InterPro" id="IPR051428">
    <property type="entry name" value="Sphingo_Act-Surfact_Prot"/>
</dbReference>
<evidence type="ECO:0000256" key="5">
    <source>
        <dbReference type="ARBA" id="ARBA00023157"/>
    </source>
</evidence>
<keyword evidence="4" id="KW-0677">Repeat</keyword>
<dbReference type="InterPro" id="IPR011001">
    <property type="entry name" value="Saposin-like"/>
</dbReference>
<dbReference type="PROSITE" id="PS50015">
    <property type="entry name" value="SAP_B"/>
    <property type="match status" value="2"/>
</dbReference>
<dbReference type="PANTHER" id="PTHR11480:SF3">
    <property type="entry name" value="BCDNA.GH08312"/>
    <property type="match status" value="1"/>
</dbReference>
<keyword evidence="2" id="KW-0964">Secreted</keyword>
<dbReference type="GO" id="GO:0005576">
    <property type="term" value="C:extracellular region"/>
    <property type="evidence" value="ECO:0007669"/>
    <property type="project" value="UniProtKB-SubCell"/>
</dbReference>
<evidence type="ECO:0000256" key="6">
    <source>
        <dbReference type="ARBA" id="ARBA00023180"/>
    </source>
</evidence>
<dbReference type="InterPro" id="IPR008139">
    <property type="entry name" value="SaposinB_dom"/>
</dbReference>
<evidence type="ECO:0000256" key="7">
    <source>
        <dbReference type="SAM" id="MobiDB-lite"/>
    </source>
</evidence>
<protein>
    <recommendedName>
        <fullName evidence="12">Prosaposin</fullName>
    </recommendedName>
</protein>
<evidence type="ECO:0008006" key="12">
    <source>
        <dbReference type="Google" id="ProtNLM"/>
    </source>
</evidence>
<dbReference type="OrthoDB" id="69496at2759"/>
<evidence type="ECO:0000259" key="8">
    <source>
        <dbReference type="PROSITE" id="PS50015"/>
    </source>
</evidence>
<accession>A0A8K0KD53</accession>
<keyword evidence="3" id="KW-0732">Signal</keyword>
<reference evidence="10" key="2">
    <citation type="submission" date="2017-10" db="EMBL/GenBank/DDBJ databases">
        <title>Ladona fulva Genome sequencing and assembly.</title>
        <authorList>
            <person name="Murali S."/>
            <person name="Richards S."/>
            <person name="Bandaranaike D."/>
            <person name="Bellair M."/>
            <person name="Blankenburg K."/>
            <person name="Chao H."/>
            <person name="Dinh H."/>
            <person name="Doddapaneni H."/>
            <person name="Dugan-Rocha S."/>
            <person name="Elkadiri S."/>
            <person name="Gnanaolivu R."/>
            <person name="Hernandez B."/>
            <person name="Skinner E."/>
            <person name="Javaid M."/>
            <person name="Lee S."/>
            <person name="Li M."/>
            <person name="Ming W."/>
            <person name="Munidasa M."/>
            <person name="Muniz J."/>
            <person name="Nguyen L."/>
            <person name="Hughes D."/>
            <person name="Osuji N."/>
            <person name="Pu L.-L."/>
            <person name="Puazo M."/>
            <person name="Qu C."/>
            <person name="Quiroz J."/>
            <person name="Raj R."/>
            <person name="Weissenberger G."/>
            <person name="Xin Y."/>
            <person name="Zou X."/>
            <person name="Han Y."/>
            <person name="Worley K."/>
            <person name="Muzny D."/>
            <person name="Gibbs R."/>
        </authorList>
    </citation>
    <scope>NUCLEOTIDE SEQUENCE</scope>
    <source>
        <strain evidence="10">Sampled in the wild</strain>
    </source>
</reference>
<keyword evidence="6" id="KW-0325">Glycoprotein</keyword>
<reference evidence="10" key="1">
    <citation type="submission" date="2013-04" db="EMBL/GenBank/DDBJ databases">
        <authorList>
            <person name="Qu J."/>
            <person name="Murali S.C."/>
            <person name="Bandaranaike D."/>
            <person name="Bellair M."/>
            <person name="Blankenburg K."/>
            <person name="Chao H."/>
            <person name="Dinh H."/>
            <person name="Doddapaneni H."/>
            <person name="Downs B."/>
            <person name="Dugan-Rocha S."/>
            <person name="Elkadiri S."/>
            <person name="Gnanaolivu R.D."/>
            <person name="Hernandez B."/>
            <person name="Javaid M."/>
            <person name="Jayaseelan J.C."/>
            <person name="Lee S."/>
            <person name="Li M."/>
            <person name="Ming W."/>
            <person name="Munidasa M."/>
            <person name="Muniz J."/>
            <person name="Nguyen L."/>
            <person name="Ongeri F."/>
            <person name="Osuji N."/>
            <person name="Pu L.-L."/>
            <person name="Puazo M."/>
            <person name="Qu C."/>
            <person name="Quiroz J."/>
            <person name="Raj R."/>
            <person name="Weissenberger G."/>
            <person name="Xin Y."/>
            <person name="Zou X."/>
            <person name="Han Y."/>
            <person name="Richards S."/>
            <person name="Worley K."/>
            <person name="Muzny D."/>
            <person name="Gibbs R."/>
        </authorList>
    </citation>
    <scope>NUCLEOTIDE SEQUENCE</scope>
    <source>
        <strain evidence="10">Sampled in the wild</strain>
    </source>
</reference>
<dbReference type="InterPro" id="IPR003119">
    <property type="entry name" value="SAP_A"/>
</dbReference>
<proteinExistence type="predicted"/>
<dbReference type="Gene3D" id="1.10.225.10">
    <property type="entry name" value="Saposin-like"/>
    <property type="match status" value="3"/>
</dbReference>
<comment type="caution">
    <text evidence="10">The sequence shown here is derived from an EMBL/GenBank/DDBJ whole genome shotgun (WGS) entry which is preliminary data.</text>
</comment>
<feature type="domain" description="Saposin B-type" evidence="8">
    <location>
        <begin position="25"/>
        <end position="107"/>
    </location>
</feature>
<dbReference type="SUPFAM" id="SSF47862">
    <property type="entry name" value="Saposin"/>
    <property type="match status" value="3"/>
</dbReference>
<gene>
    <name evidence="10" type="ORF">J437_LFUL012235</name>
</gene>
<dbReference type="PROSITE" id="PS51110">
    <property type="entry name" value="SAP_A"/>
    <property type="match status" value="1"/>
</dbReference>
<keyword evidence="11" id="KW-1185">Reference proteome</keyword>
<feature type="domain" description="Saposin A-type" evidence="9">
    <location>
        <begin position="1"/>
        <end position="21"/>
    </location>
</feature>
<feature type="domain" description="Saposin B-type" evidence="8">
    <location>
        <begin position="205"/>
        <end position="285"/>
    </location>
</feature>
<evidence type="ECO:0000256" key="4">
    <source>
        <dbReference type="ARBA" id="ARBA00022737"/>
    </source>
</evidence>
<evidence type="ECO:0000313" key="10">
    <source>
        <dbReference type="EMBL" id="KAG8232163.1"/>
    </source>
</evidence>
<comment type="subcellular location">
    <subcellularLocation>
        <location evidence="1">Secreted</location>
    </subcellularLocation>
</comment>
<feature type="non-terminal residue" evidence="10">
    <location>
        <position position="1"/>
    </location>
</feature>
<name>A0A8K0KD53_LADFU</name>
<dbReference type="EMBL" id="KZ308599">
    <property type="protein sequence ID" value="KAG8232163.1"/>
    <property type="molecule type" value="Genomic_DNA"/>
</dbReference>
<organism evidence="10 11">
    <name type="scientific">Ladona fulva</name>
    <name type="common">Scarce chaser dragonfly</name>
    <name type="synonym">Libellula fulva</name>
    <dbReference type="NCBI Taxonomy" id="123851"/>
    <lineage>
        <taxon>Eukaryota</taxon>
        <taxon>Metazoa</taxon>
        <taxon>Ecdysozoa</taxon>
        <taxon>Arthropoda</taxon>
        <taxon>Hexapoda</taxon>
        <taxon>Insecta</taxon>
        <taxon>Pterygota</taxon>
        <taxon>Palaeoptera</taxon>
        <taxon>Odonata</taxon>
        <taxon>Epiprocta</taxon>
        <taxon>Anisoptera</taxon>
        <taxon>Libelluloidea</taxon>
        <taxon>Libellulidae</taxon>
        <taxon>Ladona</taxon>
    </lineage>
</organism>
<feature type="non-terminal residue" evidence="10">
    <location>
        <position position="398"/>
    </location>
</feature>
<evidence type="ECO:0000259" key="9">
    <source>
        <dbReference type="PROSITE" id="PS51110"/>
    </source>
</evidence>
<feature type="region of interest" description="Disordered" evidence="7">
    <location>
        <begin position="358"/>
        <end position="379"/>
    </location>
</feature>
<evidence type="ECO:0000256" key="1">
    <source>
        <dbReference type="ARBA" id="ARBA00004613"/>
    </source>
</evidence>
<dbReference type="Pfam" id="PF03489">
    <property type="entry name" value="SapB_2"/>
    <property type="match status" value="2"/>
</dbReference>
<feature type="compositionally biased region" description="Basic and acidic residues" evidence="7">
    <location>
        <begin position="367"/>
        <end position="376"/>
    </location>
</feature>
<evidence type="ECO:0000313" key="11">
    <source>
        <dbReference type="Proteomes" id="UP000792457"/>
    </source>
</evidence>
<keyword evidence="5" id="KW-1015">Disulfide bond</keyword>